<dbReference type="RefSeq" id="WP_143166797.1">
    <property type="nucleotide sequence ID" value="NZ_FQUQ01000002.1"/>
</dbReference>
<proteinExistence type="predicted"/>
<dbReference type="STRING" id="288992.SAMN04488522_1021408"/>
<keyword evidence="2" id="KW-1185">Reference proteome</keyword>
<organism evidence="1 2">
    <name type="scientific">Pedobacter caeni</name>
    <dbReference type="NCBI Taxonomy" id="288992"/>
    <lineage>
        <taxon>Bacteria</taxon>
        <taxon>Pseudomonadati</taxon>
        <taxon>Bacteroidota</taxon>
        <taxon>Sphingobacteriia</taxon>
        <taxon>Sphingobacteriales</taxon>
        <taxon>Sphingobacteriaceae</taxon>
        <taxon>Pedobacter</taxon>
    </lineage>
</organism>
<accession>A0A1M5BYE9</accession>
<dbReference type="PROSITE" id="PS51257">
    <property type="entry name" value="PROKAR_LIPOPROTEIN"/>
    <property type="match status" value="1"/>
</dbReference>
<dbReference type="AlphaFoldDB" id="A0A1M5BYE9"/>
<reference evidence="2" key="1">
    <citation type="submission" date="2016-11" db="EMBL/GenBank/DDBJ databases">
        <authorList>
            <person name="Varghese N."/>
            <person name="Submissions S."/>
        </authorList>
    </citation>
    <scope>NUCLEOTIDE SEQUENCE [LARGE SCALE GENOMIC DNA]</scope>
    <source>
        <strain evidence="2">DSM 16990</strain>
    </source>
</reference>
<dbReference type="Proteomes" id="UP000184287">
    <property type="component" value="Unassembled WGS sequence"/>
</dbReference>
<dbReference type="OrthoDB" id="747473at2"/>
<dbReference type="EMBL" id="FQUQ01000002">
    <property type="protein sequence ID" value="SHF47436.1"/>
    <property type="molecule type" value="Genomic_DNA"/>
</dbReference>
<protein>
    <recommendedName>
        <fullName evidence="3">YD repeat-containing protein</fullName>
    </recommendedName>
</protein>
<sequence length="257" mass="29397">MRNLLTIVILLSIFGSFSCKSNIKTKQFLKDSCKILQTDSKFLSPKTAIENLTAAYDSLGRIVSRKSAGKDLFSYSYAKDEIIEKYEFEDKGKQLITFHHKLDDQGRIISSYNSDLRTDYSYDKEGYLAIKKSSYSNSSDYEKITKYTITGGELQRKEDTGEAYLSLDTVIFSSGTDTFPNNFYCLIDHLPYELTGELRHYYGKPLKKLPIKSAIHGMAPVYYAYKKDSKGNVIQVNMLVKYKKEEMGLINITYSCN</sequence>
<name>A0A1M5BYE9_9SPHI</name>
<gene>
    <name evidence="1" type="ORF">SAMN04488522_1021408</name>
</gene>
<evidence type="ECO:0000313" key="1">
    <source>
        <dbReference type="EMBL" id="SHF47436.1"/>
    </source>
</evidence>
<evidence type="ECO:0000313" key="2">
    <source>
        <dbReference type="Proteomes" id="UP000184287"/>
    </source>
</evidence>
<evidence type="ECO:0008006" key="3">
    <source>
        <dbReference type="Google" id="ProtNLM"/>
    </source>
</evidence>